<proteinExistence type="predicted"/>
<protein>
    <submittedName>
        <fullName evidence="1">Uncharacterized protein</fullName>
    </submittedName>
</protein>
<evidence type="ECO:0000313" key="2">
    <source>
        <dbReference type="Proteomes" id="UP000000547"/>
    </source>
</evidence>
<evidence type="ECO:0000313" key="1">
    <source>
        <dbReference type="EMBL" id="AAZ24153.1"/>
    </source>
</evidence>
<dbReference type="KEGG" id="cps:CPS_4889"/>
<dbReference type="AlphaFoldDB" id="Q47UJ5"/>
<reference evidence="1" key="1">
    <citation type="journal article" date="2005" name="Proc. Natl. Acad. Sci. U.S.A.">
        <title>The psychrophilic lifestyle as revealed by the genome sequence of Colwellia psychrerythraea 34H through genomic and proteomic analyses.</title>
        <authorList>
            <person name="Methe B.A."/>
            <person name="Nelson K.E."/>
            <person name="Deming J.W."/>
            <person name="Momen B."/>
            <person name="Melamud E."/>
            <person name="Zhang X."/>
            <person name="Moult J."/>
            <person name="Madupu R."/>
            <person name="Nelson W.C."/>
            <person name="Dodson R.J."/>
            <person name="Brinkac L.M."/>
            <person name="Daugherty S.C."/>
            <person name="Durkin A.S."/>
            <person name="DeBoy R.T."/>
            <person name="Kolonay J.F."/>
            <person name="Sullivan S.A."/>
            <person name="Zhou L."/>
            <person name="Davidsen T.M."/>
            <person name="Wu M."/>
            <person name="Huston A.L."/>
            <person name="Lewis M."/>
            <person name="Weaver B."/>
            <person name="Weidman J.F."/>
            <person name="Khouri H."/>
            <person name="Utterback T.R."/>
            <person name="Feldblyum T.V."/>
            <person name="Fraser C.M."/>
        </authorList>
    </citation>
    <scope>NUCLEOTIDE SEQUENCE [LARGE SCALE GENOMIC DNA]</scope>
    <source>
        <strain evidence="1">34H</strain>
    </source>
</reference>
<dbReference type="Proteomes" id="UP000000547">
    <property type="component" value="Chromosome"/>
</dbReference>
<name>Q47UJ5_COLP3</name>
<organism evidence="1 2">
    <name type="scientific">Colwellia psychrerythraea (strain 34H / ATCC BAA-681)</name>
    <name type="common">Vibrio psychroerythus</name>
    <dbReference type="NCBI Taxonomy" id="167879"/>
    <lineage>
        <taxon>Bacteria</taxon>
        <taxon>Pseudomonadati</taxon>
        <taxon>Pseudomonadota</taxon>
        <taxon>Gammaproteobacteria</taxon>
        <taxon>Alteromonadales</taxon>
        <taxon>Colwelliaceae</taxon>
        <taxon>Colwellia</taxon>
    </lineage>
</organism>
<dbReference type="STRING" id="167879.CPS_4889"/>
<sequence length="31" mass="3449">MPLNISCGINRHISHGFSRDINRVVIPTSLT</sequence>
<dbReference type="EMBL" id="CP000083">
    <property type="protein sequence ID" value="AAZ24153.1"/>
    <property type="molecule type" value="Genomic_DNA"/>
</dbReference>
<gene>
    <name evidence="1" type="ordered locus">CPS_4889</name>
</gene>
<dbReference type="HOGENOM" id="CLU_3395950_0_0_6"/>
<accession>Q47UJ5</accession>